<reference evidence="3" key="1">
    <citation type="submission" date="2020-06" db="EMBL/GenBank/DDBJ databases">
        <authorList>
            <person name="Li T."/>
            <person name="Hu X."/>
            <person name="Zhang T."/>
            <person name="Song X."/>
            <person name="Zhang H."/>
            <person name="Dai N."/>
            <person name="Sheng W."/>
            <person name="Hou X."/>
            <person name="Wei L."/>
        </authorList>
    </citation>
    <scope>NUCLEOTIDE SEQUENCE</scope>
    <source>
        <strain evidence="3">K16</strain>
        <tissue evidence="3">Leaf</tissue>
    </source>
</reference>
<dbReference type="Proteomes" id="UP001289374">
    <property type="component" value="Unassembled WGS sequence"/>
</dbReference>
<feature type="repeat" description="RCC1" evidence="2">
    <location>
        <begin position="299"/>
        <end position="348"/>
    </location>
</feature>
<evidence type="ECO:0000256" key="1">
    <source>
        <dbReference type="ARBA" id="ARBA00022737"/>
    </source>
</evidence>
<dbReference type="InterPro" id="IPR000408">
    <property type="entry name" value="Reg_chr_condens"/>
</dbReference>
<gene>
    <name evidence="3" type="ORF">Sango_2799900</name>
</gene>
<keyword evidence="1" id="KW-0677">Repeat</keyword>
<dbReference type="Pfam" id="PF00415">
    <property type="entry name" value="RCC1"/>
    <property type="match status" value="4"/>
</dbReference>
<sequence length="415" mass="44628">MIVFRSRACMKNLSRLSNLVKRKEGLAFGSSFRRWVSVESGRSEGFAEELSNGKKFAALWGNGDFGRLGLGNLESQWRPKPILASAFGDQSLKEVACGGAHTLFLTVLLELSLLFVVVTRDDRTSSRTLENGDVYATGLNDFGQLGISDSPNYTTEPHRVSRIPKKIIKIAAGYHHSAAITVDGELYVWGKNANGQLGLGKKAEKIIPLPRKIECLDGVAIKMVSLGFEHSIAVTDNGEALSWGGGESGRLGHGHESSILGFQKSGSEYTPRLIKGLEGVKVKSVSAGMMHSACICENGSVYFFGERELGKWGFGKAKSVTTPAAISPLPFSEEVACGGYHTCVISNGGELYTWGSNENGCLGIGGTDINDSPERVEGPFSGQPVSKEEMFTRGAGVVQMEHLKKTGIHQADNCF</sequence>
<keyword evidence="3" id="KW-0675">Receptor</keyword>
<evidence type="ECO:0000256" key="2">
    <source>
        <dbReference type="PROSITE-ProRule" id="PRU00235"/>
    </source>
</evidence>
<dbReference type="SUPFAM" id="SSF50985">
    <property type="entry name" value="RCC1/BLIP-II"/>
    <property type="match status" value="1"/>
</dbReference>
<name>A0AAE1T750_9LAMI</name>
<feature type="repeat" description="RCC1" evidence="2">
    <location>
        <begin position="132"/>
        <end position="183"/>
    </location>
</feature>
<dbReference type="EMBL" id="JACGWL010000600">
    <property type="protein sequence ID" value="KAK4383204.1"/>
    <property type="molecule type" value="Genomic_DNA"/>
</dbReference>
<dbReference type="Gene3D" id="2.130.10.30">
    <property type="entry name" value="Regulator of chromosome condensation 1/beta-lactamase-inhibitor protein II"/>
    <property type="match status" value="2"/>
</dbReference>
<evidence type="ECO:0000313" key="4">
    <source>
        <dbReference type="Proteomes" id="UP001289374"/>
    </source>
</evidence>
<dbReference type="PRINTS" id="PR00633">
    <property type="entry name" value="RCCNDNSATION"/>
</dbReference>
<accession>A0AAE1T750</accession>
<protein>
    <submittedName>
        <fullName evidence="3">Ultraviolet-B receptor UVR8</fullName>
    </submittedName>
</protein>
<reference evidence="3" key="2">
    <citation type="journal article" date="2024" name="Plant">
        <title>Genomic evolution and insights into agronomic trait innovations of Sesamum species.</title>
        <authorList>
            <person name="Miao H."/>
            <person name="Wang L."/>
            <person name="Qu L."/>
            <person name="Liu H."/>
            <person name="Sun Y."/>
            <person name="Le M."/>
            <person name="Wang Q."/>
            <person name="Wei S."/>
            <person name="Zheng Y."/>
            <person name="Lin W."/>
            <person name="Duan Y."/>
            <person name="Cao H."/>
            <person name="Xiong S."/>
            <person name="Wang X."/>
            <person name="Wei L."/>
            <person name="Li C."/>
            <person name="Ma Q."/>
            <person name="Ju M."/>
            <person name="Zhao R."/>
            <person name="Li G."/>
            <person name="Mu C."/>
            <person name="Tian Q."/>
            <person name="Mei H."/>
            <person name="Zhang T."/>
            <person name="Gao T."/>
            <person name="Zhang H."/>
        </authorList>
    </citation>
    <scope>NUCLEOTIDE SEQUENCE</scope>
    <source>
        <strain evidence="3">K16</strain>
    </source>
</reference>
<proteinExistence type="predicted"/>
<dbReference type="PROSITE" id="PS50012">
    <property type="entry name" value="RCC1_3"/>
    <property type="match status" value="6"/>
</dbReference>
<keyword evidence="4" id="KW-1185">Reference proteome</keyword>
<feature type="repeat" description="RCC1" evidence="2">
    <location>
        <begin position="349"/>
        <end position="406"/>
    </location>
</feature>
<feature type="repeat" description="RCC1" evidence="2">
    <location>
        <begin position="238"/>
        <end position="298"/>
    </location>
</feature>
<dbReference type="Pfam" id="PF13540">
    <property type="entry name" value="RCC1_2"/>
    <property type="match status" value="1"/>
</dbReference>
<dbReference type="InterPro" id="IPR051625">
    <property type="entry name" value="Signaling_Regulatory_Domain"/>
</dbReference>
<dbReference type="InterPro" id="IPR009091">
    <property type="entry name" value="RCC1/BLIP-II"/>
</dbReference>
<dbReference type="PROSITE" id="PS00626">
    <property type="entry name" value="RCC1_2"/>
    <property type="match status" value="2"/>
</dbReference>
<feature type="repeat" description="RCC1" evidence="2">
    <location>
        <begin position="184"/>
        <end position="237"/>
    </location>
</feature>
<feature type="repeat" description="RCC1" evidence="2">
    <location>
        <begin position="55"/>
        <end position="108"/>
    </location>
</feature>
<dbReference type="PANTHER" id="PTHR22872">
    <property type="entry name" value="BTK-BINDING PROTEIN-RELATED"/>
    <property type="match status" value="1"/>
</dbReference>
<dbReference type="AlphaFoldDB" id="A0AAE1T750"/>
<comment type="caution">
    <text evidence="3">The sequence shown here is derived from an EMBL/GenBank/DDBJ whole genome shotgun (WGS) entry which is preliminary data.</text>
</comment>
<organism evidence="3 4">
    <name type="scientific">Sesamum angolense</name>
    <dbReference type="NCBI Taxonomy" id="2727404"/>
    <lineage>
        <taxon>Eukaryota</taxon>
        <taxon>Viridiplantae</taxon>
        <taxon>Streptophyta</taxon>
        <taxon>Embryophyta</taxon>
        <taxon>Tracheophyta</taxon>
        <taxon>Spermatophyta</taxon>
        <taxon>Magnoliopsida</taxon>
        <taxon>eudicotyledons</taxon>
        <taxon>Gunneridae</taxon>
        <taxon>Pentapetalae</taxon>
        <taxon>asterids</taxon>
        <taxon>lamiids</taxon>
        <taxon>Lamiales</taxon>
        <taxon>Pedaliaceae</taxon>
        <taxon>Sesamum</taxon>
    </lineage>
</organism>
<evidence type="ECO:0000313" key="3">
    <source>
        <dbReference type="EMBL" id="KAK4383204.1"/>
    </source>
</evidence>